<dbReference type="SMART" id="SM00868">
    <property type="entry name" value="zf-AD"/>
    <property type="match status" value="1"/>
</dbReference>
<feature type="compositionally biased region" description="Low complexity" evidence="2">
    <location>
        <begin position="250"/>
        <end position="261"/>
    </location>
</feature>
<dbReference type="PANTHER" id="PTHR39942:SF1">
    <property type="entry name" value="BCDNA.LD26519-RELATED"/>
    <property type="match status" value="1"/>
</dbReference>
<dbReference type="GO" id="GO:0008270">
    <property type="term" value="F:zinc ion binding"/>
    <property type="evidence" value="ECO:0007669"/>
    <property type="project" value="UniProtKB-UniRule"/>
</dbReference>
<evidence type="ECO:0000313" key="5">
    <source>
        <dbReference type="Proteomes" id="UP000235965"/>
    </source>
</evidence>
<keyword evidence="1" id="KW-0862">Zinc</keyword>
<comment type="caution">
    <text evidence="4">The sequence shown here is derived from an EMBL/GenBank/DDBJ whole genome shotgun (WGS) entry which is preliminary data.</text>
</comment>
<organism evidence="4 5">
    <name type="scientific">Cryptotermes secundus</name>
    <dbReference type="NCBI Taxonomy" id="105785"/>
    <lineage>
        <taxon>Eukaryota</taxon>
        <taxon>Metazoa</taxon>
        <taxon>Ecdysozoa</taxon>
        <taxon>Arthropoda</taxon>
        <taxon>Hexapoda</taxon>
        <taxon>Insecta</taxon>
        <taxon>Pterygota</taxon>
        <taxon>Neoptera</taxon>
        <taxon>Polyneoptera</taxon>
        <taxon>Dictyoptera</taxon>
        <taxon>Blattodea</taxon>
        <taxon>Blattoidea</taxon>
        <taxon>Termitoidae</taxon>
        <taxon>Kalotermitidae</taxon>
        <taxon>Cryptotermitinae</taxon>
        <taxon>Cryptotermes</taxon>
    </lineage>
</organism>
<dbReference type="EMBL" id="NEVH01016967">
    <property type="protein sequence ID" value="PNF24797.1"/>
    <property type="molecule type" value="Genomic_DNA"/>
</dbReference>
<dbReference type="Pfam" id="PF13842">
    <property type="entry name" value="zf-Tnp_2"/>
    <property type="match status" value="1"/>
</dbReference>
<gene>
    <name evidence="4" type="ORF">B7P43_G15252</name>
</gene>
<dbReference type="SUPFAM" id="SSF57716">
    <property type="entry name" value="Glucocorticoid receptor-like (DNA-binding domain)"/>
    <property type="match status" value="1"/>
</dbReference>
<dbReference type="PANTHER" id="PTHR39942">
    <property type="entry name" value="BCDNA.LD26519-RELATED"/>
    <property type="match status" value="1"/>
</dbReference>
<dbReference type="OrthoDB" id="1095242at2759"/>
<keyword evidence="5" id="KW-1185">Reference proteome</keyword>
<keyword evidence="1" id="KW-0863">Zinc-finger</keyword>
<feature type="binding site" evidence="1">
    <location>
        <position position="67"/>
    </location>
    <ligand>
        <name>Zn(2+)</name>
        <dbReference type="ChEBI" id="CHEBI:29105"/>
    </ligand>
</feature>
<feature type="region of interest" description="Disordered" evidence="2">
    <location>
        <begin position="134"/>
        <end position="154"/>
    </location>
</feature>
<feature type="binding site" evidence="1">
    <location>
        <position position="64"/>
    </location>
    <ligand>
        <name>Zn(2+)</name>
        <dbReference type="ChEBI" id="CHEBI:29105"/>
    </ligand>
</feature>
<keyword evidence="1" id="KW-0479">Metal-binding</keyword>
<reference evidence="4 5" key="1">
    <citation type="submission" date="2017-12" db="EMBL/GenBank/DDBJ databases">
        <title>Hemimetabolous genomes reveal molecular basis of termite eusociality.</title>
        <authorList>
            <person name="Harrison M.C."/>
            <person name="Jongepier E."/>
            <person name="Robertson H.M."/>
            <person name="Arning N."/>
            <person name="Bitard-Feildel T."/>
            <person name="Chao H."/>
            <person name="Childers C.P."/>
            <person name="Dinh H."/>
            <person name="Doddapaneni H."/>
            <person name="Dugan S."/>
            <person name="Gowin J."/>
            <person name="Greiner C."/>
            <person name="Han Y."/>
            <person name="Hu H."/>
            <person name="Hughes D.S.T."/>
            <person name="Huylmans A.-K."/>
            <person name="Kemena C."/>
            <person name="Kremer L.P.M."/>
            <person name="Lee S.L."/>
            <person name="Lopez-Ezquerra A."/>
            <person name="Mallet L."/>
            <person name="Monroy-Kuhn J.M."/>
            <person name="Moser A."/>
            <person name="Murali S.C."/>
            <person name="Muzny D.M."/>
            <person name="Otani S."/>
            <person name="Piulachs M.-D."/>
            <person name="Poelchau M."/>
            <person name="Qu J."/>
            <person name="Schaub F."/>
            <person name="Wada-Katsumata A."/>
            <person name="Worley K.C."/>
            <person name="Xie Q."/>
            <person name="Ylla G."/>
            <person name="Poulsen M."/>
            <person name="Gibbs R.A."/>
            <person name="Schal C."/>
            <person name="Richards S."/>
            <person name="Belles X."/>
            <person name="Korb J."/>
            <person name="Bornberg-Bauer E."/>
        </authorList>
    </citation>
    <scope>NUCLEOTIDE SEQUENCE [LARGE SCALE GENOMIC DNA]</scope>
    <source>
        <tissue evidence="4">Whole body</tissue>
    </source>
</reference>
<proteinExistence type="predicted"/>
<accession>A0A2J7Q885</accession>
<dbReference type="Pfam" id="PF07776">
    <property type="entry name" value="zf-AD"/>
    <property type="match status" value="1"/>
</dbReference>
<evidence type="ECO:0000313" key="4">
    <source>
        <dbReference type="EMBL" id="PNF24797.1"/>
    </source>
</evidence>
<dbReference type="GO" id="GO:0005634">
    <property type="term" value="C:nucleus"/>
    <property type="evidence" value="ECO:0007669"/>
    <property type="project" value="InterPro"/>
</dbReference>
<feature type="region of interest" description="Disordered" evidence="2">
    <location>
        <begin position="248"/>
        <end position="274"/>
    </location>
</feature>
<evidence type="ECO:0000259" key="3">
    <source>
        <dbReference type="PROSITE" id="PS51915"/>
    </source>
</evidence>
<dbReference type="InterPro" id="IPR032718">
    <property type="entry name" value="PGBD4_Znf_C"/>
</dbReference>
<protein>
    <recommendedName>
        <fullName evidence="3">ZAD domain-containing protein</fullName>
    </recommendedName>
</protein>
<feature type="binding site" evidence="1">
    <location>
        <position position="17"/>
    </location>
    <ligand>
        <name>Zn(2+)</name>
        <dbReference type="ChEBI" id="CHEBI:29105"/>
    </ligand>
</feature>
<dbReference type="InterPro" id="IPR012934">
    <property type="entry name" value="Znf_AD"/>
</dbReference>
<evidence type="ECO:0000256" key="1">
    <source>
        <dbReference type="PROSITE-ProRule" id="PRU01263"/>
    </source>
</evidence>
<evidence type="ECO:0000256" key="2">
    <source>
        <dbReference type="SAM" id="MobiDB-lite"/>
    </source>
</evidence>
<dbReference type="AlphaFoldDB" id="A0A2J7Q885"/>
<dbReference type="PROSITE" id="PS51915">
    <property type="entry name" value="ZAD"/>
    <property type="match status" value="1"/>
</dbReference>
<sequence length="322" mass="36351">MHAVKRSQGKNNTGSVCRLCSSNSGIIVLNIFDGEGRKRRILSLINSCLPVKVSEHDSLPKVICHHCLHKLEVFREFQESCLKSEETLRNSVTSLVTVPVFMNASQEYVQEEEEKVSQFSAELLPIQDPLLHQQSAASVATPAEEPTEDCTDDEREDFEHSVSDQVEVIMVKEEPEYKKTEVEEDSKWLDARQEEDNIMQTEQTGIDLLPPDDEIKSAVCTAPIEPPIISWKAPSPTMILQSHKANITDSGVSRGRPSSSGAELSRLEVKHSQHWPAKGKQRRCRACSQNKKTRSSLYYCKKCDVGLCVVDCFEKWHTHFKV</sequence>
<feature type="binding site" evidence="1">
    <location>
        <position position="20"/>
    </location>
    <ligand>
        <name>Zn(2+)</name>
        <dbReference type="ChEBI" id="CHEBI:29105"/>
    </ligand>
</feature>
<dbReference type="Proteomes" id="UP000235965">
    <property type="component" value="Unassembled WGS sequence"/>
</dbReference>
<dbReference type="Gene3D" id="3.40.1800.20">
    <property type="match status" value="1"/>
</dbReference>
<feature type="domain" description="ZAD" evidence="3">
    <location>
        <begin position="15"/>
        <end position="91"/>
    </location>
</feature>
<name>A0A2J7Q885_9NEOP</name>
<feature type="compositionally biased region" description="Acidic residues" evidence="2">
    <location>
        <begin position="145"/>
        <end position="154"/>
    </location>
</feature>